<keyword evidence="5 11" id="KW-0812">Transmembrane</keyword>
<dbReference type="Proteomes" id="UP001152049">
    <property type="component" value="Unassembled WGS sequence"/>
</dbReference>
<evidence type="ECO:0000313" key="14">
    <source>
        <dbReference type="EMBL" id="KAJ4259555.1"/>
    </source>
</evidence>
<gene>
    <name evidence="14" type="ORF">NW762_007484</name>
</gene>
<dbReference type="FunFam" id="3.40.50.300:FF:000163">
    <property type="entry name" value="Multidrug resistance-associated protein member 4"/>
    <property type="match status" value="1"/>
</dbReference>
<reference evidence="14" key="1">
    <citation type="submission" date="2022-09" db="EMBL/GenBank/DDBJ databases">
        <title>Fusarium specimens isolated from Avocado Roots.</title>
        <authorList>
            <person name="Stajich J."/>
            <person name="Roper C."/>
            <person name="Heimlech-Rivalta G."/>
        </authorList>
    </citation>
    <scope>NUCLEOTIDE SEQUENCE</scope>
    <source>
        <strain evidence="14">CF00136</strain>
    </source>
</reference>
<feature type="domain" description="ABC transporter" evidence="12">
    <location>
        <begin position="892"/>
        <end position="1132"/>
    </location>
</feature>
<evidence type="ECO:0000256" key="1">
    <source>
        <dbReference type="ARBA" id="ARBA00004128"/>
    </source>
</evidence>
<dbReference type="SMART" id="SM00382">
    <property type="entry name" value="AAA"/>
    <property type="match status" value="2"/>
</dbReference>
<name>A0A9W8RYM4_9HYPO</name>
<comment type="caution">
    <text evidence="14">The sequence shown here is derived from an EMBL/GenBank/DDBJ whole genome shotgun (WGS) entry which is preliminary data.</text>
</comment>
<evidence type="ECO:0000256" key="3">
    <source>
        <dbReference type="ARBA" id="ARBA00022448"/>
    </source>
</evidence>
<dbReference type="GO" id="GO:0000329">
    <property type="term" value="C:fungal-type vacuole membrane"/>
    <property type="evidence" value="ECO:0007669"/>
    <property type="project" value="UniProtKB-ARBA"/>
</dbReference>
<evidence type="ECO:0000256" key="8">
    <source>
        <dbReference type="ARBA" id="ARBA00022840"/>
    </source>
</evidence>
<feature type="domain" description="ABC transmembrane type-1" evidence="13">
    <location>
        <begin position="581"/>
        <end position="856"/>
    </location>
</feature>
<feature type="domain" description="ABC transmembrane type-1" evidence="13">
    <location>
        <begin position="131"/>
        <end position="243"/>
    </location>
</feature>
<keyword evidence="8" id="KW-0067">ATP-binding</keyword>
<keyword evidence="6" id="KW-0677">Repeat</keyword>
<dbReference type="PROSITE" id="PS50893">
    <property type="entry name" value="ABC_TRANSPORTER_2"/>
    <property type="match status" value="2"/>
</dbReference>
<keyword evidence="10 11" id="KW-0472">Membrane</keyword>
<evidence type="ECO:0000256" key="2">
    <source>
        <dbReference type="ARBA" id="ARBA00004651"/>
    </source>
</evidence>
<evidence type="ECO:0000256" key="6">
    <source>
        <dbReference type="ARBA" id="ARBA00022737"/>
    </source>
</evidence>
<evidence type="ECO:0000256" key="5">
    <source>
        <dbReference type="ARBA" id="ARBA00022692"/>
    </source>
</evidence>
<dbReference type="InterPro" id="IPR003439">
    <property type="entry name" value="ABC_transporter-like_ATP-bd"/>
</dbReference>
<dbReference type="Gene3D" id="3.40.50.300">
    <property type="entry name" value="P-loop containing nucleotide triphosphate hydrolases"/>
    <property type="match status" value="2"/>
</dbReference>
<dbReference type="PANTHER" id="PTHR24223">
    <property type="entry name" value="ATP-BINDING CASSETTE SUB-FAMILY C"/>
    <property type="match status" value="1"/>
</dbReference>
<protein>
    <recommendedName>
        <fullName evidence="16">ABC transporter</fullName>
    </recommendedName>
</protein>
<accession>A0A9W8RYM4</accession>
<evidence type="ECO:0000259" key="13">
    <source>
        <dbReference type="PROSITE" id="PS50929"/>
    </source>
</evidence>
<proteinExistence type="predicted"/>
<dbReference type="AlphaFoldDB" id="A0A9W8RYM4"/>
<dbReference type="InterPro" id="IPR027417">
    <property type="entry name" value="P-loop_NTPase"/>
</dbReference>
<dbReference type="InterPro" id="IPR044726">
    <property type="entry name" value="ABCC_6TM_D2"/>
</dbReference>
<dbReference type="OrthoDB" id="6500128at2759"/>
<dbReference type="SUPFAM" id="SSF90123">
    <property type="entry name" value="ABC transporter transmembrane region"/>
    <property type="match status" value="2"/>
</dbReference>
<feature type="transmembrane region" description="Helical" evidence="11">
    <location>
        <begin position="718"/>
        <end position="736"/>
    </location>
</feature>
<dbReference type="Gene3D" id="1.20.1560.10">
    <property type="entry name" value="ABC transporter type 1, transmembrane domain"/>
    <property type="match status" value="2"/>
</dbReference>
<dbReference type="InterPro" id="IPR036640">
    <property type="entry name" value="ABC1_TM_sf"/>
</dbReference>
<organism evidence="14 15">
    <name type="scientific">Fusarium torreyae</name>
    <dbReference type="NCBI Taxonomy" id="1237075"/>
    <lineage>
        <taxon>Eukaryota</taxon>
        <taxon>Fungi</taxon>
        <taxon>Dikarya</taxon>
        <taxon>Ascomycota</taxon>
        <taxon>Pezizomycotina</taxon>
        <taxon>Sordariomycetes</taxon>
        <taxon>Hypocreomycetidae</taxon>
        <taxon>Hypocreales</taxon>
        <taxon>Nectriaceae</taxon>
        <taxon>Fusarium</taxon>
    </lineage>
</organism>
<dbReference type="Pfam" id="PF00005">
    <property type="entry name" value="ABC_tran"/>
    <property type="match status" value="2"/>
</dbReference>
<dbReference type="InterPro" id="IPR011527">
    <property type="entry name" value="ABC1_TM_dom"/>
</dbReference>
<dbReference type="GO" id="GO:0140359">
    <property type="term" value="F:ABC-type transporter activity"/>
    <property type="evidence" value="ECO:0007669"/>
    <property type="project" value="InterPro"/>
</dbReference>
<evidence type="ECO:0000313" key="15">
    <source>
        <dbReference type="Proteomes" id="UP001152049"/>
    </source>
</evidence>
<feature type="transmembrane region" description="Helical" evidence="11">
    <location>
        <begin position="178"/>
        <end position="210"/>
    </location>
</feature>
<evidence type="ECO:0000256" key="9">
    <source>
        <dbReference type="ARBA" id="ARBA00022989"/>
    </source>
</evidence>
<keyword evidence="7" id="KW-0547">Nucleotide-binding</keyword>
<feature type="domain" description="ABC transporter" evidence="12">
    <location>
        <begin position="279"/>
        <end position="504"/>
    </location>
</feature>
<dbReference type="SUPFAM" id="SSF52540">
    <property type="entry name" value="P-loop containing nucleoside triphosphate hydrolases"/>
    <property type="match status" value="2"/>
</dbReference>
<keyword evidence="9 11" id="KW-1133">Transmembrane helix</keyword>
<dbReference type="InterPro" id="IPR017871">
    <property type="entry name" value="ABC_transporter-like_CS"/>
</dbReference>
<dbReference type="PROSITE" id="PS50929">
    <property type="entry name" value="ABC_TM1F"/>
    <property type="match status" value="2"/>
</dbReference>
<keyword evidence="15" id="KW-1185">Reference proteome</keyword>
<feature type="transmembrane region" description="Helical" evidence="11">
    <location>
        <begin position="12"/>
        <end position="33"/>
    </location>
</feature>
<dbReference type="PANTHER" id="PTHR24223:SF443">
    <property type="entry name" value="MULTIDRUG-RESISTANCE LIKE PROTEIN 1, ISOFORM I"/>
    <property type="match status" value="1"/>
</dbReference>
<dbReference type="FunFam" id="1.20.1560.10:FF:000013">
    <property type="entry name" value="ABC transporter C family member 2"/>
    <property type="match status" value="1"/>
</dbReference>
<keyword evidence="4" id="KW-1003">Cell membrane</keyword>
<sequence length="1143" mass="124182">MSILCRNFLSDLISSSGLALLNVASTLVQPFLLQSLLRNNDMLSVAGLFAASIITGMTEAHMKLLLSKIGIQLRSALAALIGDKCISTSSRNTSMADPAVLIEVDTTKVFELVEQFHMIWMVPLQASISLVMQAKDATVALTTQVLKQVKQIKLSALESIFEGRIAEKRSQEMQRMKAVAYLNAIMVFLVYVLPPALISITLGVAVILGHSLSSDTVFPALAFSFSITRAVSQLPRLVMLYQGAHISFGRIREFLRSTSVAEGVISSNTEPEEPPKLAMRDCDLSPPGSQNPYQAILRDCNMEATSDCLLVISGAVGSGKTTLIRSIIGETRPIRGEILVHGRVAYAPQKPFLMSGTIRENILFGLPFDGPFYQLVLDAVSLHSDLSSLPDGDATILEGTGAALSGGQKSRVSIARAVYSRRKVMVFDDPLAALDVKVQSHIITRVFGPRGILKDTLRIVVTSSPALMSVADKLYAIENGTIAPTLAPIQSEQPTTDHAEVRSSSDLAVTDQRQTVFSNYGSIKSSIPVQVSASGQDIDAERAPLLQKSSSTVQVTDLGAAPVPFATYLRFLKLAKHGGWFLVLMAAAASKLLDVIAVYYLKLSSEEFESQGHSIKLIHYSICAVVGGSLSAVFVLIAFLACVIPASLSIHAQLTKGVLESKFSFFDTTSLGQILNRFTNDINKIDNTVNNGLISIVALCVTAASSVLVVVAVTPLSLLYLIPIGMVYLMIQSYYLHACRQLRRLDNLARAPILNQAAEAQAGAPVILTFNQVPAFQIRLRNVIDDHIRVWLPFVSLIPWLTLRLQLLSSIIQLLSAVLLLWLKTPSSTLGLAMNFLIQITGQLTSFVQMRATLEADIISVERVWSYAANTSENFPEQERIPAPTWPDVPIVSFQSYSASYKPDDRPCLRNLNFVIGPEEHVAVVGRTGAGKSSLTLALLRALDQNGPLSGRITIDDVDISGLSLSDLRKRITFMPQEPAIFAGTIRENLNLEGSRTDAQLREALEISQMSQFLSLEPGQDLLDYAISGSGSNLSSGQIQLLALTRAILAKGNNILILDEATAAMDHSTTTVIDEVIRQRFKNHTIIAITHNIKSAMKYDKILVLHEGRVAEYDSPAVLLQDKSSIFASLVAETQNDTMNDKA</sequence>
<comment type="subcellular location">
    <subcellularLocation>
        <location evidence="2">Cell membrane</location>
        <topology evidence="2">Multi-pass membrane protein</topology>
    </subcellularLocation>
    <subcellularLocation>
        <location evidence="1">Vacuole membrane</location>
        <topology evidence="1">Multi-pass membrane protein</topology>
    </subcellularLocation>
</comment>
<evidence type="ECO:0000256" key="10">
    <source>
        <dbReference type="ARBA" id="ARBA00023136"/>
    </source>
</evidence>
<evidence type="ECO:0000256" key="7">
    <source>
        <dbReference type="ARBA" id="ARBA00022741"/>
    </source>
</evidence>
<evidence type="ECO:0000256" key="11">
    <source>
        <dbReference type="SAM" id="Phobius"/>
    </source>
</evidence>
<dbReference type="GO" id="GO:0016887">
    <property type="term" value="F:ATP hydrolysis activity"/>
    <property type="evidence" value="ECO:0007669"/>
    <property type="project" value="InterPro"/>
</dbReference>
<dbReference type="Pfam" id="PF00664">
    <property type="entry name" value="ABC_membrane"/>
    <property type="match status" value="1"/>
</dbReference>
<feature type="transmembrane region" description="Helical" evidence="11">
    <location>
        <begin position="580"/>
        <end position="601"/>
    </location>
</feature>
<keyword evidence="3" id="KW-0813">Transport</keyword>
<dbReference type="PROSITE" id="PS00211">
    <property type="entry name" value="ABC_TRANSPORTER_1"/>
    <property type="match status" value="1"/>
</dbReference>
<feature type="transmembrane region" description="Helical" evidence="11">
    <location>
        <begin position="617"/>
        <end position="644"/>
    </location>
</feature>
<feature type="transmembrane region" description="Helical" evidence="11">
    <location>
        <begin position="692"/>
        <end position="712"/>
    </location>
</feature>
<evidence type="ECO:0008006" key="16">
    <source>
        <dbReference type="Google" id="ProtNLM"/>
    </source>
</evidence>
<dbReference type="EMBL" id="JAOQAZ010000014">
    <property type="protein sequence ID" value="KAJ4259555.1"/>
    <property type="molecule type" value="Genomic_DNA"/>
</dbReference>
<dbReference type="GO" id="GO:0005886">
    <property type="term" value="C:plasma membrane"/>
    <property type="evidence" value="ECO:0007669"/>
    <property type="project" value="UniProtKB-SubCell"/>
</dbReference>
<dbReference type="GO" id="GO:0005524">
    <property type="term" value="F:ATP binding"/>
    <property type="evidence" value="ECO:0007669"/>
    <property type="project" value="UniProtKB-KW"/>
</dbReference>
<evidence type="ECO:0000259" key="12">
    <source>
        <dbReference type="PROSITE" id="PS50893"/>
    </source>
</evidence>
<feature type="transmembrane region" description="Helical" evidence="11">
    <location>
        <begin position="45"/>
        <end position="66"/>
    </location>
</feature>
<dbReference type="InterPro" id="IPR003593">
    <property type="entry name" value="AAA+_ATPase"/>
</dbReference>
<dbReference type="CDD" id="cd18580">
    <property type="entry name" value="ABC_6TM_ABCC_D2"/>
    <property type="match status" value="1"/>
</dbReference>
<dbReference type="InterPro" id="IPR050173">
    <property type="entry name" value="ABC_transporter_C-like"/>
</dbReference>
<evidence type="ECO:0000256" key="4">
    <source>
        <dbReference type="ARBA" id="ARBA00022475"/>
    </source>
</evidence>